<accession>A0A1G2PL32</accession>
<protein>
    <submittedName>
        <fullName evidence="2">Uncharacterized protein</fullName>
    </submittedName>
</protein>
<feature type="transmembrane region" description="Helical" evidence="1">
    <location>
        <begin position="67"/>
        <end position="93"/>
    </location>
</feature>
<keyword evidence="1" id="KW-0812">Transmembrane</keyword>
<reference evidence="2 3" key="1">
    <citation type="journal article" date="2016" name="Nat. Commun.">
        <title>Thousands of microbial genomes shed light on interconnected biogeochemical processes in an aquifer system.</title>
        <authorList>
            <person name="Anantharaman K."/>
            <person name="Brown C.T."/>
            <person name="Hug L.A."/>
            <person name="Sharon I."/>
            <person name="Castelle C.J."/>
            <person name="Probst A.J."/>
            <person name="Thomas B.C."/>
            <person name="Singh A."/>
            <person name="Wilkins M.J."/>
            <person name="Karaoz U."/>
            <person name="Brodie E.L."/>
            <person name="Williams K.H."/>
            <person name="Hubbard S.S."/>
            <person name="Banfield J.F."/>
        </authorList>
    </citation>
    <scope>NUCLEOTIDE SEQUENCE [LARGE SCALE GENOMIC DNA]</scope>
</reference>
<proteinExistence type="predicted"/>
<organism evidence="2 3">
    <name type="scientific">Candidatus Terrybacteria bacterium RIFCSPHIGHO2_01_FULL_48_17</name>
    <dbReference type="NCBI Taxonomy" id="1802362"/>
    <lineage>
        <taxon>Bacteria</taxon>
        <taxon>Candidatus Terryibacteriota</taxon>
    </lineage>
</organism>
<dbReference type="Proteomes" id="UP000177629">
    <property type="component" value="Unassembled WGS sequence"/>
</dbReference>
<name>A0A1G2PL32_9BACT</name>
<feature type="transmembrane region" description="Helical" evidence="1">
    <location>
        <begin position="20"/>
        <end position="47"/>
    </location>
</feature>
<evidence type="ECO:0000256" key="1">
    <source>
        <dbReference type="SAM" id="Phobius"/>
    </source>
</evidence>
<evidence type="ECO:0000313" key="3">
    <source>
        <dbReference type="Proteomes" id="UP000177629"/>
    </source>
</evidence>
<comment type="caution">
    <text evidence="2">The sequence shown here is derived from an EMBL/GenBank/DDBJ whole genome shotgun (WGS) entry which is preliminary data.</text>
</comment>
<keyword evidence="1" id="KW-0472">Membrane</keyword>
<dbReference type="AlphaFoldDB" id="A0A1G2PL32"/>
<dbReference type="EMBL" id="MHSS01000001">
    <property type="protein sequence ID" value="OHA49020.1"/>
    <property type="molecule type" value="Genomic_DNA"/>
</dbReference>
<keyword evidence="1" id="KW-1133">Transmembrane helix</keyword>
<sequence length="101" mass="11261">MLYTVILLSKNTKFFGGKVIALLVTIIVGVLFLVITWTPIGIISSQIMVRVSDGNPEDERSLWWTGWFGAILILVAIIIAALILPFVIPYCVFRQISKNLP</sequence>
<evidence type="ECO:0000313" key="2">
    <source>
        <dbReference type="EMBL" id="OHA49020.1"/>
    </source>
</evidence>
<gene>
    <name evidence="2" type="ORF">A2806_01605</name>
</gene>